<evidence type="ECO:0000256" key="1">
    <source>
        <dbReference type="SAM" id="SignalP"/>
    </source>
</evidence>
<proteinExistence type="predicted"/>
<feature type="chain" id="PRO_5020399499" description="Secreted protein" evidence="1">
    <location>
        <begin position="23"/>
        <end position="81"/>
    </location>
</feature>
<protein>
    <recommendedName>
        <fullName evidence="4">Secreted protein</fullName>
    </recommendedName>
</protein>
<dbReference type="AlphaFoldDB" id="A0A4U6VST3"/>
<keyword evidence="3" id="KW-1185">Reference proteome</keyword>
<keyword evidence="1" id="KW-0732">Signal</keyword>
<feature type="signal peptide" evidence="1">
    <location>
        <begin position="1"/>
        <end position="22"/>
    </location>
</feature>
<name>A0A4U6VST3_SETVI</name>
<dbReference type="EMBL" id="CM016553">
    <property type="protein sequence ID" value="TKW32941.1"/>
    <property type="molecule type" value="Genomic_DNA"/>
</dbReference>
<evidence type="ECO:0000313" key="3">
    <source>
        <dbReference type="Proteomes" id="UP000298652"/>
    </source>
</evidence>
<dbReference type="Gramene" id="TKW32941">
    <property type="protein sequence ID" value="TKW32941"/>
    <property type="gene ID" value="SEVIR_2G199532v2"/>
</dbReference>
<organism evidence="2 3">
    <name type="scientific">Setaria viridis</name>
    <name type="common">Green bristlegrass</name>
    <name type="synonym">Setaria italica subsp. viridis</name>
    <dbReference type="NCBI Taxonomy" id="4556"/>
    <lineage>
        <taxon>Eukaryota</taxon>
        <taxon>Viridiplantae</taxon>
        <taxon>Streptophyta</taxon>
        <taxon>Embryophyta</taxon>
        <taxon>Tracheophyta</taxon>
        <taxon>Spermatophyta</taxon>
        <taxon>Magnoliopsida</taxon>
        <taxon>Liliopsida</taxon>
        <taxon>Poales</taxon>
        <taxon>Poaceae</taxon>
        <taxon>PACMAD clade</taxon>
        <taxon>Panicoideae</taxon>
        <taxon>Panicodae</taxon>
        <taxon>Paniceae</taxon>
        <taxon>Cenchrinae</taxon>
        <taxon>Setaria</taxon>
    </lineage>
</organism>
<sequence length="81" mass="9031">MCASLQIMCLTVILTEILIGRGGVNCVFNFSCSSKILFSRQIVYLRLSKCTTEDDGAPMACATVVNKDLLVYLQFQSRTWT</sequence>
<evidence type="ECO:0008006" key="4">
    <source>
        <dbReference type="Google" id="ProtNLM"/>
    </source>
</evidence>
<evidence type="ECO:0000313" key="2">
    <source>
        <dbReference type="EMBL" id="TKW32941.1"/>
    </source>
</evidence>
<gene>
    <name evidence="2" type="ORF">SEVIR_2G199532v2</name>
</gene>
<dbReference type="Proteomes" id="UP000298652">
    <property type="component" value="Chromosome 2"/>
</dbReference>
<reference evidence="2" key="1">
    <citation type="submission" date="2019-03" db="EMBL/GenBank/DDBJ databases">
        <title>WGS assembly of Setaria viridis.</title>
        <authorList>
            <person name="Huang P."/>
            <person name="Jenkins J."/>
            <person name="Grimwood J."/>
            <person name="Barry K."/>
            <person name="Healey A."/>
            <person name="Mamidi S."/>
            <person name="Sreedasyam A."/>
            <person name="Shu S."/>
            <person name="Feldman M."/>
            <person name="Wu J."/>
            <person name="Yu Y."/>
            <person name="Chen C."/>
            <person name="Johnson J."/>
            <person name="Rokhsar D."/>
            <person name="Baxter I."/>
            <person name="Schmutz J."/>
            <person name="Brutnell T."/>
            <person name="Kellogg E."/>
        </authorList>
    </citation>
    <scope>NUCLEOTIDE SEQUENCE [LARGE SCALE GENOMIC DNA]</scope>
</reference>
<accession>A0A4U6VST3</accession>